<evidence type="ECO:0000259" key="1">
    <source>
        <dbReference type="Pfam" id="PF06812"/>
    </source>
</evidence>
<evidence type="ECO:0000313" key="2">
    <source>
        <dbReference type="EMBL" id="MCO6415520.1"/>
    </source>
</evidence>
<dbReference type="Pfam" id="PF06812">
    <property type="entry name" value="ImpA_N"/>
    <property type="match status" value="1"/>
</dbReference>
<keyword evidence="3" id="KW-1185">Reference proteome</keyword>
<dbReference type="NCBIfam" id="TIGR03363">
    <property type="entry name" value="VI_chp_8"/>
    <property type="match status" value="1"/>
</dbReference>
<dbReference type="Proteomes" id="UP001523392">
    <property type="component" value="Unassembled WGS sequence"/>
</dbReference>
<organism evidence="2 3">
    <name type="scientific">Siccirubricoccus soli</name>
    <dbReference type="NCBI Taxonomy" id="2899147"/>
    <lineage>
        <taxon>Bacteria</taxon>
        <taxon>Pseudomonadati</taxon>
        <taxon>Pseudomonadota</taxon>
        <taxon>Alphaproteobacteria</taxon>
        <taxon>Acetobacterales</taxon>
        <taxon>Roseomonadaceae</taxon>
        <taxon>Siccirubricoccus</taxon>
    </lineage>
</organism>
<comment type="caution">
    <text evidence="2">The sequence shown here is derived from an EMBL/GenBank/DDBJ whole genome shotgun (WGS) entry which is preliminary data.</text>
</comment>
<dbReference type="RefSeq" id="WP_252952118.1">
    <property type="nucleotide sequence ID" value="NZ_JAFIRR010000028.1"/>
</dbReference>
<dbReference type="PANTHER" id="PTHR37951">
    <property type="entry name" value="CYTOPLASMIC PROTEIN-RELATED"/>
    <property type="match status" value="1"/>
</dbReference>
<dbReference type="PANTHER" id="PTHR37951:SF1">
    <property type="entry name" value="TYPE VI SECRETION SYSTEM COMPONENT TSSA1"/>
    <property type="match status" value="1"/>
</dbReference>
<feature type="domain" description="ImpA N-terminal" evidence="1">
    <location>
        <begin position="11"/>
        <end position="126"/>
    </location>
</feature>
<gene>
    <name evidence="2" type="primary">tssA</name>
    <name evidence="2" type="ORF">JYK14_04920</name>
</gene>
<accession>A0ABT1D0T3</accession>
<reference evidence="2 3" key="1">
    <citation type="submission" date="2021-12" db="EMBL/GenBank/DDBJ databases">
        <title>Siccirubricoccus leaddurans sp. nov., a high concentration Zn2+ tolerance bacterium.</title>
        <authorList>
            <person name="Cao Y."/>
        </authorList>
    </citation>
    <scope>NUCLEOTIDE SEQUENCE [LARGE SCALE GENOMIC DNA]</scope>
    <source>
        <strain evidence="2 3">KC 17139</strain>
    </source>
</reference>
<name>A0ABT1D0T3_9PROT</name>
<sequence length="352" mass="38701">MAEFDTYLETEDTGSDLEFDADFLALNTAATGKPEQQFGDTVIPAEDPDWREVEQLAVGLLERSRDIRIIVHLAVARLHTQGVPAFAEAVGLIARLLDTHWEGVHPRLDPDDDNDPTMRANAVLGLGHVGRVVQVLREAPLARSRRAGSFGWQQIALAIGLLEQDPEATPPTEQEINAAFAETDPDYAERIRAAFDGLARDLKGINTAFEDKGGPGTSPDLSRLEKQVFDIRKVLDRFKSVTLDTAAESELQVEETGEKETEDRVAMAAAPRRAGGAGFASVLSLRQVETRQEAMHLMEVAATYFETYEPASPLPLLIRRAQRLADKNFLDLLRDMAPDGLHQAQLIAGTNE</sequence>
<proteinExistence type="predicted"/>
<protein>
    <submittedName>
        <fullName evidence="2">Type VI secretion system protein TssA</fullName>
    </submittedName>
</protein>
<evidence type="ECO:0000313" key="3">
    <source>
        <dbReference type="Proteomes" id="UP001523392"/>
    </source>
</evidence>
<dbReference type="EMBL" id="JAFIRR010000028">
    <property type="protein sequence ID" value="MCO6415520.1"/>
    <property type="molecule type" value="Genomic_DNA"/>
</dbReference>
<dbReference type="InterPro" id="IPR017740">
    <property type="entry name" value="TssA-like"/>
</dbReference>
<dbReference type="InterPro" id="IPR010657">
    <property type="entry name" value="ImpA_N"/>
</dbReference>